<dbReference type="Gene3D" id="2.130.10.10">
    <property type="entry name" value="YVTN repeat-like/Quinoprotein amine dehydrogenase"/>
    <property type="match status" value="1"/>
</dbReference>
<name>A0A381SVR6_9ZZZZ</name>
<feature type="domain" description="Pyrrolo-quinoline quinone repeat" evidence="1">
    <location>
        <begin position="15"/>
        <end position="268"/>
    </location>
</feature>
<evidence type="ECO:0000313" key="2">
    <source>
        <dbReference type="EMBL" id="SVA05423.1"/>
    </source>
</evidence>
<accession>A0A381SVR6</accession>
<dbReference type="InterPro" id="IPR002372">
    <property type="entry name" value="PQQ_rpt_dom"/>
</dbReference>
<dbReference type="Pfam" id="PF13360">
    <property type="entry name" value="PQQ_2"/>
    <property type="match status" value="1"/>
</dbReference>
<dbReference type="PANTHER" id="PTHR34512">
    <property type="entry name" value="CELL SURFACE PROTEIN"/>
    <property type="match status" value="1"/>
</dbReference>
<dbReference type="InterPro" id="IPR015943">
    <property type="entry name" value="WD40/YVTN_repeat-like_dom_sf"/>
</dbReference>
<dbReference type="SMART" id="SM00564">
    <property type="entry name" value="PQQ"/>
    <property type="match status" value="4"/>
</dbReference>
<dbReference type="AlphaFoldDB" id="A0A381SVR6"/>
<protein>
    <recommendedName>
        <fullName evidence="1">Pyrrolo-quinoline quinone repeat domain-containing protein</fullName>
    </recommendedName>
</protein>
<proteinExistence type="predicted"/>
<dbReference type="InterPro" id="IPR011047">
    <property type="entry name" value="Quinoprotein_ADH-like_sf"/>
</dbReference>
<feature type="non-terminal residue" evidence="2">
    <location>
        <position position="1"/>
    </location>
</feature>
<evidence type="ECO:0000259" key="1">
    <source>
        <dbReference type="Pfam" id="PF13360"/>
    </source>
</evidence>
<dbReference type="SUPFAM" id="SSF50998">
    <property type="entry name" value="Quinoprotein alcohol dehydrogenase-like"/>
    <property type="match status" value="1"/>
</dbReference>
<organism evidence="2">
    <name type="scientific">marine metagenome</name>
    <dbReference type="NCBI Taxonomy" id="408172"/>
    <lineage>
        <taxon>unclassified sequences</taxon>
        <taxon>metagenomes</taxon>
        <taxon>ecological metagenomes</taxon>
    </lineage>
</organism>
<reference evidence="2" key="1">
    <citation type="submission" date="2018-05" db="EMBL/GenBank/DDBJ databases">
        <authorList>
            <person name="Lanie J.A."/>
            <person name="Ng W.-L."/>
            <person name="Kazmierczak K.M."/>
            <person name="Andrzejewski T.M."/>
            <person name="Davidsen T.M."/>
            <person name="Wayne K.J."/>
            <person name="Tettelin H."/>
            <person name="Glass J.I."/>
            <person name="Rusch D."/>
            <person name="Podicherti R."/>
            <person name="Tsui H.-C.T."/>
            <person name="Winkler M.E."/>
        </authorList>
    </citation>
    <scope>NUCLEOTIDE SEQUENCE</scope>
</reference>
<sequence length="343" mass="36765">VGKRLILFHRVRDLEVVEALEVSTGEALWSTSYPTTYRDDFGFDEGPRATPTVINDHVFTYGAEGILQALDFASGKRLWSVDTHTEFGVRKGFFGAACSPLVYDGKVMVNVGGPAGAGIVAFDSNTGAVLWKATDHGASYSAPIIVTIGKQPTALFFTRAGLVAVDPEDGTVIAEFPWRSRLGASVNAATPLVIDQRVFISASYGTGAALLDLQGSSFVPIWTSDEILTNHYATSVYANGYLYGYHGRQEYSPALRSVDLETGSVAWTVDQFGGGTVILAGNSLLILRERGELILANATPEAFQPLARAQILSGVVRAFPALANGTLFARSERELVAVELSQH</sequence>
<dbReference type="InterPro" id="IPR018391">
    <property type="entry name" value="PQQ_b-propeller_rpt"/>
</dbReference>
<gene>
    <name evidence="2" type="ORF">METZ01_LOCUS58277</name>
</gene>
<dbReference type="EMBL" id="UINC01003338">
    <property type="protein sequence ID" value="SVA05423.1"/>
    <property type="molecule type" value="Genomic_DNA"/>
</dbReference>
<dbReference type="PANTHER" id="PTHR34512:SF30">
    <property type="entry name" value="OUTER MEMBRANE PROTEIN ASSEMBLY FACTOR BAMB"/>
    <property type="match status" value="1"/>
</dbReference>